<evidence type="ECO:0000313" key="2">
    <source>
        <dbReference type="EMBL" id="WAR16599.1"/>
    </source>
</evidence>
<keyword evidence="3" id="KW-1185">Reference proteome</keyword>
<dbReference type="Pfam" id="PF00653">
    <property type="entry name" value="BIR"/>
    <property type="match status" value="1"/>
</dbReference>
<dbReference type="InterPro" id="IPR013083">
    <property type="entry name" value="Znf_RING/FYVE/PHD"/>
</dbReference>
<feature type="region of interest" description="Disordered" evidence="1">
    <location>
        <begin position="103"/>
        <end position="124"/>
    </location>
</feature>
<feature type="compositionally biased region" description="Low complexity" evidence="1">
    <location>
        <begin position="111"/>
        <end position="122"/>
    </location>
</feature>
<name>A0ABY7F628_MYAAR</name>
<gene>
    <name evidence="2" type="ORF">MAR_031193</name>
</gene>
<dbReference type="Gene3D" id="1.10.1170.10">
    <property type="entry name" value="Inhibitor Of Apoptosis Protein (2mihbC-IAP-1), Chain A"/>
    <property type="match status" value="1"/>
</dbReference>
<evidence type="ECO:0000256" key="1">
    <source>
        <dbReference type="SAM" id="MobiDB-lite"/>
    </source>
</evidence>
<protein>
    <submittedName>
        <fullName evidence="2">BIR7A-like protein</fullName>
    </submittedName>
</protein>
<dbReference type="CDD" id="cd00022">
    <property type="entry name" value="BIR"/>
    <property type="match status" value="1"/>
</dbReference>
<dbReference type="Gene3D" id="3.30.40.10">
    <property type="entry name" value="Zinc/RING finger domain, C3HC4 (zinc finger)"/>
    <property type="match status" value="1"/>
</dbReference>
<sequence>LVPQGGFAYQDQEASQYQSLPATQTHTKNTQYTTFSAPRTGSKQTGVFVPLKQIRRAVYDINTLAVQPTEDPQNHSREHQVANGIASPNTQKRNQTLASTATAIGTAKPASSSSSSAIVNSSKRPKYPKYMTTASRLDSFKDCQSVSVSTRLLSEAGFFYAGSEDCTRCFDCGLGLRNWSKNDDPWTEHARASLDCDHVVSMKGREFVNLVKLALELTTEQDSSDEINKLMKTEAAQSVLQNGYSEDLVKKAIVKVLRSKGANELTGMNLMQEIMTMEEEEDIIDGKTSEDVLPAKRQTKAAVLSHENQHLRDKALCSYCKRLEVSLVFLPCGHLVSCSICGNRQKSCVTCGQNVKGTIRTYKA</sequence>
<dbReference type="Gene3D" id="1.10.8.10">
    <property type="entry name" value="DNA helicase RuvA subunit, C-terminal domain"/>
    <property type="match status" value="1"/>
</dbReference>
<dbReference type="Pfam" id="PF13920">
    <property type="entry name" value="zf-C3HC4_3"/>
    <property type="match status" value="1"/>
</dbReference>
<feature type="non-terminal residue" evidence="2">
    <location>
        <position position="364"/>
    </location>
</feature>
<proteinExistence type="predicted"/>
<accession>A0ABY7F628</accession>
<dbReference type="EMBL" id="CP111021">
    <property type="protein sequence ID" value="WAR16599.1"/>
    <property type="molecule type" value="Genomic_DNA"/>
</dbReference>
<dbReference type="PANTHER" id="PTHR10044">
    <property type="entry name" value="INHIBITOR OF APOPTOSIS"/>
    <property type="match status" value="1"/>
</dbReference>
<dbReference type="InterPro" id="IPR001370">
    <property type="entry name" value="BIR_rpt"/>
</dbReference>
<dbReference type="Proteomes" id="UP001164746">
    <property type="component" value="Chromosome 10"/>
</dbReference>
<dbReference type="PANTHER" id="PTHR10044:SF139">
    <property type="entry name" value="DEATH-ASSOCIATED INHIBITOR OF APOPTOSIS 2"/>
    <property type="match status" value="1"/>
</dbReference>
<evidence type="ECO:0000313" key="3">
    <source>
        <dbReference type="Proteomes" id="UP001164746"/>
    </source>
</evidence>
<dbReference type="InterPro" id="IPR050784">
    <property type="entry name" value="IAP"/>
</dbReference>
<dbReference type="PROSITE" id="PS50143">
    <property type="entry name" value="BIR_REPEAT_2"/>
    <property type="match status" value="1"/>
</dbReference>
<dbReference type="SMART" id="SM00238">
    <property type="entry name" value="BIR"/>
    <property type="match status" value="1"/>
</dbReference>
<reference evidence="2" key="1">
    <citation type="submission" date="2022-11" db="EMBL/GenBank/DDBJ databases">
        <title>Centuries of genome instability and evolution in soft-shell clam transmissible cancer (bioRxiv).</title>
        <authorList>
            <person name="Hart S.F.M."/>
            <person name="Yonemitsu M.A."/>
            <person name="Giersch R.M."/>
            <person name="Beal B.F."/>
            <person name="Arriagada G."/>
            <person name="Davis B.W."/>
            <person name="Ostrander E.A."/>
            <person name="Goff S.P."/>
            <person name="Metzger M.J."/>
        </authorList>
    </citation>
    <scope>NUCLEOTIDE SEQUENCE</scope>
    <source>
        <strain evidence="2">MELC-2E11</strain>
        <tissue evidence="2">Siphon/mantle</tissue>
    </source>
</reference>
<dbReference type="SUPFAM" id="SSF57924">
    <property type="entry name" value="Inhibitor of apoptosis (IAP) repeat"/>
    <property type="match status" value="1"/>
</dbReference>
<organism evidence="2 3">
    <name type="scientific">Mya arenaria</name>
    <name type="common">Soft-shell clam</name>
    <dbReference type="NCBI Taxonomy" id="6604"/>
    <lineage>
        <taxon>Eukaryota</taxon>
        <taxon>Metazoa</taxon>
        <taxon>Spiralia</taxon>
        <taxon>Lophotrochozoa</taxon>
        <taxon>Mollusca</taxon>
        <taxon>Bivalvia</taxon>
        <taxon>Autobranchia</taxon>
        <taxon>Heteroconchia</taxon>
        <taxon>Euheterodonta</taxon>
        <taxon>Imparidentia</taxon>
        <taxon>Neoheterodontei</taxon>
        <taxon>Myida</taxon>
        <taxon>Myoidea</taxon>
        <taxon>Myidae</taxon>
        <taxon>Mya</taxon>
    </lineage>
</organism>